<dbReference type="STRING" id="43304.GCA_001403655_05017"/>
<feature type="region of interest" description="Disordered" evidence="1">
    <location>
        <begin position="23"/>
        <end position="48"/>
    </location>
</feature>
<comment type="caution">
    <text evidence="3">The sequence shown here is derived from an EMBL/GenBank/DDBJ whole genome shotgun (WGS) entry which is preliminary data.</text>
</comment>
<name>A0A1A0R9A6_MYCPR</name>
<evidence type="ECO:0000313" key="4">
    <source>
        <dbReference type="Proteomes" id="UP000093902"/>
    </source>
</evidence>
<protein>
    <recommendedName>
        <fullName evidence="2">DUF5642 domain-containing protein</fullName>
    </recommendedName>
</protein>
<proteinExistence type="predicted"/>
<sequence>MRLFAVPTILLVCTLAGGVACGPRQAPQPTSTSSSPRTTGGAVTENPARIDRVRQDLPSGYEVVAIDPLATPVSLWGFGPDWKADPARCAAAVAPDTEPGRGWSASGPGGIVYAAVAKERAGPPGADAPDPGAEGPCEQWSVSGGHSTGTVTSVAAPVIEGAVTAGMSTAVTTVVEGGTETRSHADTFTADLHSEGADYHVFITVVTDPGSPNPALDTAFTSDLLVKSVSALRG</sequence>
<feature type="compositionally biased region" description="Low complexity" evidence="1">
    <location>
        <begin position="23"/>
        <end position="42"/>
    </location>
</feature>
<dbReference type="InterPro" id="IPR041313">
    <property type="entry name" value="DUF5642"/>
</dbReference>
<reference evidence="4" key="1">
    <citation type="submission" date="2016-06" db="EMBL/GenBank/DDBJ databases">
        <authorList>
            <person name="Sutton G."/>
            <person name="Brinkac L."/>
            <person name="Sanka R."/>
            <person name="Adams M."/>
            <person name="Lau E."/>
            <person name="Mehaffy C."/>
            <person name="Tameris M."/>
            <person name="Hatherill M."/>
            <person name="Hanekom W."/>
            <person name="Mahomed H."/>
            <person name="Mcshane H."/>
        </authorList>
    </citation>
    <scope>NUCLEOTIDE SEQUENCE [LARGE SCALE GENOMIC DNA]</scope>
    <source>
        <strain evidence="4">852002-51209_SCH5440388</strain>
    </source>
</reference>
<dbReference type="Proteomes" id="UP000093902">
    <property type="component" value="Unassembled WGS sequence"/>
</dbReference>
<dbReference type="EMBL" id="LZSO01000016">
    <property type="protein sequence ID" value="OBB31075.1"/>
    <property type="molecule type" value="Genomic_DNA"/>
</dbReference>
<dbReference type="RefSeq" id="WP_064931754.1">
    <property type="nucleotide sequence ID" value="NZ_LZSO01000016.1"/>
</dbReference>
<evidence type="ECO:0000256" key="1">
    <source>
        <dbReference type="SAM" id="MobiDB-lite"/>
    </source>
</evidence>
<dbReference type="PROSITE" id="PS51257">
    <property type="entry name" value="PROKAR_LIPOPROTEIN"/>
    <property type="match status" value="1"/>
</dbReference>
<feature type="domain" description="DUF5642" evidence="2">
    <location>
        <begin position="46"/>
        <end position="233"/>
    </location>
</feature>
<gene>
    <name evidence="3" type="ORF">A5792_16960</name>
</gene>
<feature type="region of interest" description="Disordered" evidence="1">
    <location>
        <begin position="121"/>
        <end position="148"/>
    </location>
</feature>
<dbReference type="AlphaFoldDB" id="A0A1A0R9A6"/>
<accession>A0A1A0R9A6</accession>
<evidence type="ECO:0000313" key="3">
    <source>
        <dbReference type="EMBL" id="OBB31075.1"/>
    </source>
</evidence>
<organism evidence="3 4">
    <name type="scientific">Mycolicibacterium peregrinum</name>
    <name type="common">Mycobacterium peregrinum</name>
    <dbReference type="NCBI Taxonomy" id="43304"/>
    <lineage>
        <taxon>Bacteria</taxon>
        <taxon>Bacillati</taxon>
        <taxon>Actinomycetota</taxon>
        <taxon>Actinomycetes</taxon>
        <taxon>Mycobacteriales</taxon>
        <taxon>Mycobacteriaceae</taxon>
        <taxon>Mycolicibacterium</taxon>
    </lineage>
</organism>
<dbReference type="OrthoDB" id="4641260at2"/>
<evidence type="ECO:0000259" key="2">
    <source>
        <dbReference type="Pfam" id="PF18702"/>
    </source>
</evidence>
<dbReference type="Pfam" id="PF18702">
    <property type="entry name" value="DUF5642"/>
    <property type="match status" value="1"/>
</dbReference>
<feature type="compositionally biased region" description="Low complexity" evidence="1">
    <location>
        <begin position="122"/>
        <end position="136"/>
    </location>
</feature>